<dbReference type="Proteomes" id="UP000483820">
    <property type="component" value="Chromosome I"/>
</dbReference>
<evidence type="ECO:0000313" key="1">
    <source>
        <dbReference type="EMBL" id="KAF1771498.1"/>
    </source>
</evidence>
<reference evidence="1 2" key="1">
    <citation type="submission" date="2019-12" db="EMBL/GenBank/DDBJ databases">
        <title>Chromosome-level assembly of the Caenorhabditis remanei genome.</title>
        <authorList>
            <person name="Teterina A.A."/>
            <person name="Willis J.H."/>
            <person name="Phillips P.C."/>
        </authorList>
    </citation>
    <scope>NUCLEOTIDE SEQUENCE [LARGE SCALE GENOMIC DNA]</scope>
    <source>
        <strain evidence="1 2">PX506</strain>
        <tissue evidence="1">Whole organism</tissue>
    </source>
</reference>
<organism evidence="1 2">
    <name type="scientific">Caenorhabditis remanei</name>
    <name type="common">Caenorhabditis vulgaris</name>
    <dbReference type="NCBI Taxonomy" id="31234"/>
    <lineage>
        <taxon>Eukaryota</taxon>
        <taxon>Metazoa</taxon>
        <taxon>Ecdysozoa</taxon>
        <taxon>Nematoda</taxon>
        <taxon>Chromadorea</taxon>
        <taxon>Rhabditida</taxon>
        <taxon>Rhabditina</taxon>
        <taxon>Rhabditomorpha</taxon>
        <taxon>Rhabditoidea</taxon>
        <taxon>Rhabditidae</taxon>
        <taxon>Peloderinae</taxon>
        <taxon>Caenorhabditis</taxon>
    </lineage>
</organism>
<name>A0A6A5HU68_CAERE</name>
<dbReference type="RefSeq" id="XP_053592616.1">
    <property type="nucleotide sequence ID" value="XM_053723971.1"/>
</dbReference>
<evidence type="ECO:0000313" key="2">
    <source>
        <dbReference type="Proteomes" id="UP000483820"/>
    </source>
</evidence>
<dbReference type="CTD" id="78773591"/>
<dbReference type="GeneID" id="78773591"/>
<accession>A0A6A5HU68</accession>
<protein>
    <submittedName>
        <fullName evidence="1">Uncharacterized protein</fullName>
    </submittedName>
</protein>
<dbReference type="EMBL" id="WUAV01000001">
    <property type="protein sequence ID" value="KAF1771498.1"/>
    <property type="molecule type" value="Genomic_DNA"/>
</dbReference>
<dbReference type="AlphaFoldDB" id="A0A6A5HU68"/>
<dbReference type="KEGG" id="crq:GCK72_003325"/>
<proteinExistence type="predicted"/>
<gene>
    <name evidence="1" type="ORF">GCK72_003325</name>
</gene>
<sequence>MVSIVVPAVILFTFSINTPPDFYSAAALQWNDNAMDGCAHADRLRGLLTQNVSLATFAVSKVEVELTDMLFNCDARKNETELERMKSFEVLYYNMFYTFFGPLTDMFDNFLFDKN</sequence>
<comment type="caution">
    <text evidence="1">The sequence shown here is derived from an EMBL/GenBank/DDBJ whole genome shotgun (WGS) entry which is preliminary data.</text>
</comment>